<keyword evidence="2" id="KW-0804">Transcription</keyword>
<sequence>MPTLGPERRSVSVLAYAGMSVFETGIVTEVFGLPRPEFDLPWYDLTICAERPGSVPLIGGACLDTPHGLDVFARASTVIVPGVSDVTAAPSPELIDALHRAHQRGARIMSICSGAFALAAAGLLDGRRATTHWRYADLLRRRYPTVDVDPNVLYVDHGDVLTSAGSAAGLDLCLHIIRQDHGATIANAVARRLVTQPHRDGGQAQFIETPVTNAPDDDRVARSMDWALAHLTRPITVDTLAQRARMSPRTYLRHFARSTGTSPIRWLINQRVQASLALLETTNAPIEHIATAVGFDTSVTYRHHFSHTMRTSPAAYRRAFRTGTTPTGSVALSVAKDRETNGVTPDQGAAPDVR</sequence>
<dbReference type="EMBL" id="LT594323">
    <property type="protein sequence ID" value="SBT51421.1"/>
    <property type="molecule type" value="Genomic_DNA"/>
</dbReference>
<reference evidence="5" key="1">
    <citation type="submission" date="2016-06" db="EMBL/GenBank/DDBJ databases">
        <authorList>
            <person name="Varghese N."/>
            <person name="Submissions Spin"/>
        </authorList>
    </citation>
    <scope>NUCLEOTIDE SEQUENCE [LARGE SCALE GENOMIC DNA]</scope>
    <source>
        <strain evidence="5">DSM 44815</strain>
    </source>
</reference>
<dbReference type="GO" id="GO:0003700">
    <property type="term" value="F:DNA-binding transcription factor activity"/>
    <property type="evidence" value="ECO:0007669"/>
    <property type="project" value="InterPro"/>
</dbReference>
<dbReference type="STRING" id="261654.GA0070611_5171"/>
<dbReference type="SMART" id="SM00342">
    <property type="entry name" value="HTH_ARAC"/>
    <property type="match status" value="1"/>
</dbReference>
<gene>
    <name evidence="4" type="ORF">GA0070611_5171</name>
</gene>
<dbReference type="Pfam" id="PF01965">
    <property type="entry name" value="DJ-1_PfpI"/>
    <property type="match status" value="1"/>
</dbReference>
<evidence type="ECO:0000313" key="5">
    <source>
        <dbReference type="Proteomes" id="UP000199385"/>
    </source>
</evidence>
<dbReference type="InterPro" id="IPR018060">
    <property type="entry name" value="HTH_AraC"/>
</dbReference>
<dbReference type="PANTHER" id="PTHR43130">
    <property type="entry name" value="ARAC-FAMILY TRANSCRIPTIONAL REGULATOR"/>
    <property type="match status" value="1"/>
</dbReference>
<organism evidence="4 5">
    <name type="scientific">Micromonospora auratinigra</name>
    <dbReference type="NCBI Taxonomy" id="261654"/>
    <lineage>
        <taxon>Bacteria</taxon>
        <taxon>Bacillati</taxon>
        <taxon>Actinomycetota</taxon>
        <taxon>Actinomycetes</taxon>
        <taxon>Micromonosporales</taxon>
        <taxon>Micromonosporaceae</taxon>
        <taxon>Micromonospora</taxon>
    </lineage>
</organism>
<name>A0A1A9A5G8_9ACTN</name>
<evidence type="ECO:0000256" key="2">
    <source>
        <dbReference type="ARBA" id="ARBA00023163"/>
    </source>
</evidence>
<dbReference type="InterPro" id="IPR009057">
    <property type="entry name" value="Homeodomain-like_sf"/>
</dbReference>
<evidence type="ECO:0000256" key="1">
    <source>
        <dbReference type="ARBA" id="ARBA00023015"/>
    </source>
</evidence>
<dbReference type="Pfam" id="PF12833">
    <property type="entry name" value="HTH_18"/>
    <property type="match status" value="1"/>
</dbReference>
<dbReference type="InterPro" id="IPR029062">
    <property type="entry name" value="Class_I_gatase-like"/>
</dbReference>
<evidence type="ECO:0000313" key="4">
    <source>
        <dbReference type="EMBL" id="SBT51421.1"/>
    </source>
</evidence>
<dbReference type="GO" id="GO:0043565">
    <property type="term" value="F:sequence-specific DNA binding"/>
    <property type="evidence" value="ECO:0007669"/>
    <property type="project" value="InterPro"/>
</dbReference>
<dbReference type="AlphaFoldDB" id="A0A1A9A5G8"/>
<dbReference type="PROSITE" id="PS01124">
    <property type="entry name" value="HTH_ARAC_FAMILY_2"/>
    <property type="match status" value="1"/>
</dbReference>
<accession>A0A1A9A5G8</accession>
<protein>
    <submittedName>
        <fullName evidence="4">Transcriptional regulator, AraC family with amidase-like domain</fullName>
    </submittedName>
</protein>
<dbReference type="NCBIfam" id="NF006902">
    <property type="entry name" value="PRK09393.1"/>
    <property type="match status" value="1"/>
</dbReference>
<feature type="domain" description="HTH araC/xylS-type" evidence="3">
    <location>
        <begin position="221"/>
        <end position="319"/>
    </location>
</feature>
<dbReference type="SUPFAM" id="SSF52317">
    <property type="entry name" value="Class I glutamine amidotransferase-like"/>
    <property type="match status" value="1"/>
</dbReference>
<dbReference type="PANTHER" id="PTHR43130:SF3">
    <property type="entry name" value="HTH-TYPE TRANSCRIPTIONAL REGULATOR RV1931C"/>
    <property type="match status" value="1"/>
</dbReference>
<dbReference type="Proteomes" id="UP000199385">
    <property type="component" value="Chromosome I"/>
</dbReference>
<evidence type="ECO:0000259" key="3">
    <source>
        <dbReference type="PROSITE" id="PS01124"/>
    </source>
</evidence>
<keyword evidence="5" id="KW-1185">Reference proteome</keyword>
<dbReference type="OrthoDB" id="4110300at2"/>
<proteinExistence type="predicted"/>
<dbReference type="SUPFAM" id="SSF46689">
    <property type="entry name" value="Homeodomain-like"/>
    <property type="match status" value="2"/>
</dbReference>
<dbReference type="InterPro" id="IPR002818">
    <property type="entry name" value="DJ-1/PfpI"/>
</dbReference>
<dbReference type="InterPro" id="IPR052158">
    <property type="entry name" value="INH-QAR"/>
</dbReference>
<dbReference type="Gene3D" id="1.10.10.60">
    <property type="entry name" value="Homeodomain-like"/>
    <property type="match status" value="1"/>
</dbReference>
<keyword evidence="1" id="KW-0805">Transcription regulation</keyword>
<dbReference type="CDD" id="cd03137">
    <property type="entry name" value="GATase1_AraC_1"/>
    <property type="match status" value="1"/>
</dbReference>
<dbReference type="RefSeq" id="WP_091669525.1">
    <property type="nucleotide sequence ID" value="NZ_LT594323.1"/>
</dbReference>
<dbReference type="PATRIC" id="fig|261654.4.peg.5240"/>
<dbReference type="Gene3D" id="3.40.50.880">
    <property type="match status" value="1"/>
</dbReference>